<feature type="transmembrane region" description="Helical" evidence="6">
    <location>
        <begin position="94"/>
        <end position="111"/>
    </location>
</feature>
<dbReference type="Gene3D" id="1.10.287.130">
    <property type="match status" value="1"/>
</dbReference>
<dbReference type="CDD" id="cd16922">
    <property type="entry name" value="HATPase_EvgS-ArcB-TorS-like"/>
    <property type="match status" value="1"/>
</dbReference>
<dbReference type="InterPro" id="IPR036097">
    <property type="entry name" value="HisK_dim/P_sf"/>
</dbReference>
<sequence>MSQLLPTAYFKNFKLSNTIALLLIGLIFPYIWFFHAGGASIYLSLFCAVMAVLFSGVIALNYFEKVTWAKFLTILFSTVTLSTFSMTFGGESLLFIYFFALVLMPIMFFSFEQKLLIVASYLCIFSGLITDTVYKVIAEDKMMTNELMWLIIGNICFCFILMSAYCYLIVRQKYHFNESLHEQNIELESTMAHRKAVEQELIDAREKAEEVSQAKENFLSSMSHELRTPLNAVIGITNLLIGATPRKDQIDNLNIMKFSADNLLMLINDILDYNKIIAGKMEIEAIPFNLADHLRKIKDSNAFKAAEQNNQINLLIGESVPATIISDPVRIVQVMNNLISNAIKFTENGNIDIRIFNPEPSLPGKITFEVQDQGIGISAENLGKIFKDFEQAESSTNRRFGGTGLGLPISKKLLQLMGSDMEVESEEGKGTKFFFTLEVEVTQEIFSVEKQRKEAVHNSSPLEGCRVLVVEDNLINVKVACQFLKKWGVIYEVAEDGQVAVEKTQQSVYDLILMDLHMPVMNGYEATAQIRTFNTTIPIIALTASAMVEVQQKVLSVGMNASVTKPFVPEVLKSTMISQLRDRQVFVEEKQPQEKVADKKTT</sequence>
<dbReference type="InterPro" id="IPR003661">
    <property type="entry name" value="HisK_dim/P_dom"/>
</dbReference>
<dbReference type="SMART" id="SM00387">
    <property type="entry name" value="HATPase_c"/>
    <property type="match status" value="1"/>
</dbReference>
<dbReference type="PROSITE" id="PS50109">
    <property type="entry name" value="HIS_KIN"/>
    <property type="match status" value="1"/>
</dbReference>
<geneLocation type="plasmid" evidence="9 10">
    <name>pPP7</name>
</geneLocation>
<evidence type="ECO:0000256" key="5">
    <source>
        <dbReference type="SAM" id="Coils"/>
    </source>
</evidence>
<feature type="transmembrane region" description="Helical" evidence="6">
    <location>
        <begin position="149"/>
        <end position="170"/>
    </location>
</feature>
<dbReference type="PANTHER" id="PTHR45339:SF3">
    <property type="entry name" value="HISTIDINE KINASE"/>
    <property type="match status" value="1"/>
</dbReference>
<dbReference type="EMBL" id="AP025299">
    <property type="protein sequence ID" value="BDD02255.1"/>
    <property type="molecule type" value="Genomic_DNA"/>
</dbReference>
<dbReference type="InterPro" id="IPR003594">
    <property type="entry name" value="HATPase_dom"/>
</dbReference>
<feature type="transmembrane region" description="Helical" evidence="6">
    <location>
        <begin position="12"/>
        <end position="33"/>
    </location>
</feature>
<evidence type="ECO:0000259" key="8">
    <source>
        <dbReference type="PROSITE" id="PS50110"/>
    </source>
</evidence>
<dbReference type="CDD" id="cd17546">
    <property type="entry name" value="REC_hyHK_CKI1_RcsC-like"/>
    <property type="match status" value="1"/>
</dbReference>
<feature type="coiled-coil region" evidence="5">
    <location>
        <begin position="187"/>
        <end position="217"/>
    </location>
</feature>
<dbReference type="PANTHER" id="PTHR45339">
    <property type="entry name" value="HYBRID SIGNAL TRANSDUCTION HISTIDINE KINASE J"/>
    <property type="match status" value="1"/>
</dbReference>
<gene>
    <name evidence="9" type="ORF">PEPS_45350</name>
</gene>
<feature type="modified residue" description="4-aspartylphosphate" evidence="4">
    <location>
        <position position="515"/>
    </location>
</feature>
<dbReference type="InterPro" id="IPR011006">
    <property type="entry name" value="CheY-like_superfamily"/>
</dbReference>
<dbReference type="SUPFAM" id="SSF47384">
    <property type="entry name" value="Homodimeric domain of signal transducing histidine kinase"/>
    <property type="match status" value="1"/>
</dbReference>
<dbReference type="InterPro" id="IPR005467">
    <property type="entry name" value="His_kinase_dom"/>
</dbReference>
<evidence type="ECO:0000256" key="6">
    <source>
        <dbReference type="SAM" id="Phobius"/>
    </source>
</evidence>
<dbReference type="InterPro" id="IPR004358">
    <property type="entry name" value="Sig_transdc_His_kin-like_C"/>
</dbReference>
<dbReference type="Pfam" id="PF02518">
    <property type="entry name" value="HATPase_c"/>
    <property type="match status" value="1"/>
</dbReference>
<dbReference type="SUPFAM" id="SSF55874">
    <property type="entry name" value="ATPase domain of HSP90 chaperone/DNA topoisomerase II/histidine kinase"/>
    <property type="match status" value="1"/>
</dbReference>
<dbReference type="RefSeq" id="WP_338399430.1">
    <property type="nucleotide sequence ID" value="NZ_AP025299.1"/>
</dbReference>
<evidence type="ECO:0000256" key="3">
    <source>
        <dbReference type="ARBA" id="ARBA00022553"/>
    </source>
</evidence>
<comment type="catalytic activity">
    <reaction evidence="1">
        <text>ATP + protein L-histidine = ADP + protein N-phospho-L-histidine.</text>
        <dbReference type="EC" id="2.7.13.3"/>
    </reaction>
</comment>
<keyword evidence="10" id="KW-1185">Reference proteome</keyword>
<feature type="transmembrane region" description="Helical" evidence="6">
    <location>
        <begin position="67"/>
        <end position="88"/>
    </location>
</feature>
<organism evidence="9 10">
    <name type="scientific">Persicobacter psychrovividus</name>
    <dbReference type="NCBI Taxonomy" id="387638"/>
    <lineage>
        <taxon>Bacteria</taxon>
        <taxon>Pseudomonadati</taxon>
        <taxon>Bacteroidota</taxon>
        <taxon>Cytophagia</taxon>
        <taxon>Cytophagales</taxon>
        <taxon>Persicobacteraceae</taxon>
        <taxon>Persicobacter</taxon>
    </lineage>
</organism>
<keyword evidence="9" id="KW-0614">Plasmid</keyword>
<dbReference type="CDD" id="cd00082">
    <property type="entry name" value="HisKA"/>
    <property type="match status" value="1"/>
</dbReference>
<proteinExistence type="predicted"/>
<protein>
    <recommendedName>
        <fullName evidence="2">histidine kinase</fullName>
        <ecNumber evidence="2">2.7.13.3</ecNumber>
    </recommendedName>
</protein>
<dbReference type="Pfam" id="PF00072">
    <property type="entry name" value="Response_reg"/>
    <property type="match status" value="1"/>
</dbReference>
<dbReference type="SMART" id="SM00448">
    <property type="entry name" value="REC"/>
    <property type="match status" value="1"/>
</dbReference>
<feature type="transmembrane region" description="Helical" evidence="6">
    <location>
        <begin position="39"/>
        <end position="60"/>
    </location>
</feature>
<dbReference type="PRINTS" id="PR00344">
    <property type="entry name" value="BCTRLSENSOR"/>
</dbReference>
<reference evidence="9 10" key="1">
    <citation type="submission" date="2021-12" db="EMBL/GenBank/DDBJ databases">
        <title>Genome sequencing of bacteria with rrn-lacking chromosome and rrn-plasmid.</title>
        <authorList>
            <person name="Anda M."/>
            <person name="Iwasaki W."/>
        </authorList>
    </citation>
    <scope>NUCLEOTIDE SEQUENCE [LARGE SCALE GENOMIC DNA]</scope>
    <source>
        <strain evidence="9 10">NBRC 101262</strain>
        <plasmid evidence="9 10">pPP7</plasmid>
    </source>
</reference>
<keyword evidence="6" id="KW-1133">Transmembrane helix</keyword>
<feature type="domain" description="Response regulatory" evidence="8">
    <location>
        <begin position="466"/>
        <end position="580"/>
    </location>
</feature>
<keyword evidence="5" id="KW-0175">Coiled coil</keyword>
<accession>A0ABM7VMP7</accession>
<dbReference type="Pfam" id="PF00512">
    <property type="entry name" value="HisKA"/>
    <property type="match status" value="1"/>
</dbReference>
<evidence type="ECO:0000256" key="2">
    <source>
        <dbReference type="ARBA" id="ARBA00012438"/>
    </source>
</evidence>
<dbReference type="EC" id="2.7.13.3" evidence="2"/>
<dbReference type="PROSITE" id="PS50110">
    <property type="entry name" value="RESPONSE_REGULATORY"/>
    <property type="match status" value="1"/>
</dbReference>
<evidence type="ECO:0000256" key="4">
    <source>
        <dbReference type="PROSITE-ProRule" id="PRU00169"/>
    </source>
</evidence>
<evidence type="ECO:0000313" key="9">
    <source>
        <dbReference type="EMBL" id="BDD02255.1"/>
    </source>
</evidence>
<dbReference type="SUPFAM" id="SSF52172">
    <property type="entry name" value="CheY-like"/>
    <property type="match status" value="1"/>
</dbReference>
<dbReference type="Gene3D" id="3.30.565.10">
    <property type="entry name" value="Histidine kinase-like ATPase, C-terminal domain"/>
    <property type="match status" value="1"/>
</dbReference>
<name>A0ABM7VMP7_9BACT</name>
<keyword evidence="3 4" id="KW-0597">Phosphoprotein</keyword>
<dbReference type="InterPro" id="IPR001789">
    <property type="entry name" value="Sig_transdc_resp-reg_receiver"/>
</dbReference>
<feature type="domain" description="Histidine kinase" evidence="7">
    <location>
        <begin position="221"/>
        <end position="441"/>
    </location>
</feature>
<feature type="transmembrane region" description="Helical" evidence="6">
    <location>
        <begin position="118"/>
        <end position="137"/>
    </location>
</feature>
<dbReference type="Proteomes" id="UP001354989">
    <property type="component" value="Plasmid pPP7"/>
</dbReference>
<dbReference type="InterPro" id="IPR036890">
    <property type="entry name" value="HATPase_C_sf"/>
</dbReference>
<dbReference type="SMART" id="SM00388">
    <property type="entry name" value="HisKA"/>
    <property type="match status" value="1"/>
</dbReference>
<keyword evidence="6" id="KW-0812">Transmembrane</keyword>
<evidence type="ECO:0000313" key="10">
    <source>
        <dbReference type="Proteomes" id="UP001354989"/>
    </source>
</evidence>
<keyword evidence="6" id="KW-0472">Membrane</keyword>
<dbReference type="Gene3D" id="3.40.50.2300">
    <property type="match status" value="1"/>
</dbReference>
<evidence type="ECO:0000259" key="7">
    <source>
        <dbReference type="PROSITE" id="PS50109"/>
    </source>
</evidence>
<evidence type="ECO:0000256" key="1">
    <source>
        <dbReference type="ARBA" id="ARBA00000085"/>
    </source>
</evidence>